<evidence type="ECO:0000313" key="2">
    <source>
        <dbReference type="EnsemblMetazoa" id="tetur17g03390.1"/>
    </source>
</evidence>
<dbReference type="KEGG" id="tut:107366310"/>
<reference evidence="2" key="2">
    <citation type="submission" date="2015-06" db="UniProtKB">
        <authorList>
            <consortium name="EnsemblMetazoa"/>
        </authorList>
    </citation>
    <scope>IDENTIFICATION</scope>
</reference>
<evidence type="ECO:0000256" key="1">
    <source>
        <dbReference type="SAM" id="Phobius"/>
    </source>
</evidence>
<dbReference type="PANTHER" id="PTHR31649">
    <property type="entry name" value="AGAP009604-PA"/>
    <property type="match status" value="1"/>
</dbReference>
<dbReference type="AlphaFoldDB" id="T1KQA0"/>
<dbReference type="HOGENOM" id="CLU_103925_0_0_1"/>
<dbReference type="SMART" id="SM00696">
    <property type="entry name" value="DM9"/>
    <property type="match status" value="2"/>
</dbReference>
<dbReference type="InterPro" id="IPR006616">
    <property type="entry name" value="DM9_repeat"/>
</dbReference>
<name>T1KQA0_TETUR</name>
<sequence length="214" mass="23361">MADYVNFNSPTTIKRSIAIGAVALVATLITIGVVVTITIKHESSSSNSLKNGGFKIKFIEPQWIPFVDEDTSLVNAFVAGSTSQSRTVYVCRVNSTKALEILPGMLGPSNYYRSCEVTWGGKSYTYDNFEILVAKDPSVFEWKSGTYGDTPIGALSGGLSEWKDDLQISRAAIGSGKYIGKVHGRHSKAYVAYDDKEKEVISYEVLCLQDYSLG</sequence>
<reference evidence="3" key="1">
    <citation type="submission" date="2011-08" db="EMBL/GenBank/DDBJ databases">
        <authorList>
            <person name="Rombauts S."/>
        </authorList>
    </citation>
    <scope>NUCLEOTIDE SEQUENCE</scope>
    <source>
        <strain evidence="3">London</strain>
    </source>
</reference>
<dbReference type="EnsemblMetazoa" id="tetur17g03390.1">
    <property type="protein sequence ID" value="tetur17g03390.1"/>
    <property type="gene ID" value="tetur17g03390"/>
</dbReference>
<accession>T1KQA0</accession>
<gene>
    <name evidence="2" type="primary">107366310</name>
</gene>
<dbReference type="OrthoDB" id="2142040at2759"/>
<keyword evidence="1" id="KW-0812">Transmembrane</keyword>
<proteinExistence type="predicted"/>
<dbReference type="Pfam" id="PF11901">
    <property type="entry name" value="DM9"/>
    <property type="match status" value="1"/>
</dbReference>
<organism evidence="2 3">
    <name type="scientific">Tetranychus urticae</name>
    <name type="common">Two-spotted spider mite</name>
    <dbReference type="NCBI Taxonomy" id="32264"/>
    <lineage>
        <taxon>Eukaryota</taxon>
        <taxon>Metazoa</taxon>
        <taxon>Ecdysozoa</taxon>
        <taxon>Arthropoda</taxon>
        <taxon>Chelicerata</taxon>
        <taxon>Arachnida</taxon>
        <taxon>Acari</taxon>
        <taxon>Acariformes</taxon>
        <taxon>Trombidiformes</taxon>
        <taxon>Prostigmata</taxon>
        <taxon>Eleutherengona</taxon>
        <taxon>Raphignathae</taxon>
        <taxon>Tetranychoidea</taxon>
        <taxon>Tetranychidae</taxon>
        <taxon>Tetranychus</taxon>
    </lineage>
</organism>
<protein>
    <submittedName>
        <fullName evidence="2">Uncharacterized protein</fullName>
    </submittedName>
</protein>
<keyword evidence="3" id="KW-1185">Reference proteome</keyword>
<keyword evidence="1" id="KW-0472">Membrane</keyword>
<dbReference type="PANTHER" id="PTHR31649:SF11">
    <property type="entry name" value="PROTEIN UNZIPPED"/>
    <property type="match status" value="1"/>
</dbReference>
<feature type="transmembrane region" description="Helical" evidence="1">
    <location>
        <begin position="17"/>
        <end position="39"/>
    </location>
</feature>
<evidence type="ECO:0000313" key="3">
    <source>
        <dbReference type="Proteomes" id="UP000015104"/>
    </source>
</evidence>
<keyword evidence="1" id="KW-1133">Transmembrane helix</keyword>
<dbReference type="Proteomes" id="UP000015104">
    <property type="component" value="Unassembled WGS sequence"/>
</dbReference>
<dbReference type="EMBL" id="CAEY01000349">
    <property type="status" value="NOT_ANNOTATED_CDS"/>
    <property type="molecule type" value="Genomic_DNA"/>
</dbReference>